<dbReference type="Ensembl" id="ENSMMUT00000094817.1">
    <property type="protein sequence ID" value="ENSMMUP00000068352.1"/>
    <property type="gene ID" value="ENSMMUG00000062960.1"/>
</dbReference>
<evidence type="ECO:0000313" key="2">
    <source>
        <dbReference type="Ensembl" id="ENSMMUP00000068352.1"/>
    </source>
</evidence>
<keyword evidence="3" id="KW-1185">Reference proteome</keyword>
<reference evidence="2" key="2">
    <citation type="submission" date="2019-01" db="EMBL/GenBank/DDBJ databases">
        <authorList>
            <person name="Graves T."/>
            <person name="Eichler E.E."/>
            <person name="Wilson R.K."/>
        </authorList>
    </citation>
    <scope>NUCLEOTIDE SEQUENCE [LARGE SCALE GENOMIC DNA]</scope>
    <source>
        <strain evidence="2">17573</strain>
    </source>
</reference>
<feature type="region of interest" description="Disordered" evidence="1">
    <location>
        <begin position="71"/>
        <end position="187"/>
    </location>
</feature>
<reference evidence="2" key="4">
    <citation type="submission" date="2025-09" db="UniProtKB">
        <authorList>
            <consortium name="Ensembl"/>
        </authorList>
    </citation>
    <scope>IDENTIFICATION</scope>
    <source>
        <strain evidence="2">17573</strain>
    </source>
</reference>
<reference evidence="2" key="3">
    <citation type="submission" date="2025-08" db="UniProtKB">
        <authorList>
            <consortium name="Ensembl"/>
        </authorList>
    </citation>
    <scope>IDENTIFICATION</scope>
    <source>
        <strain evidence="2">17573</strain>
    </source>
</reference>
<feature type="compositionally biased region" description="Basic residues" evidence="1">
    <location>
        <begin position="178"/>
        <end position="187"/>
    </location>
</feature>
<reference evidence="3" key="1">
    <citation type="journal article" date="2007" name="Science">
        <title>Evolutionary and biomedical insights from the rhesus macaque genome.</title>
        <authorList>
            <person name="Gibbs R.A."/>
            <person name="Rogers J."/>
            <person name="Katze M.G."/>
            <person name="Bumgarner R."/>
            <person name="Weinstock G.M."/>
            <person name="Mardis E.R."/>
            <person name="Remington K.A."/>
            <person name="Strausberg R.L."/>
            <person name="Venter J.C."/>
            <person name="Wilson R.K."/>
            <person name="Batzer M.A."/>
            <person name="Bustamante C.D."/>
            <person name="Eichler E.E."/>
            <person name="Hahn M.W."/>
            <person name="Hardison R.C."/>
            <person name="Makova K.D."/>
            <person name="Miller W."/>
            <person name="Milosavljevic A."/>
            <person name="Palermo R.E."/>
            <person name="Siepel A."/>
            <person name="Sikela J.M."/>
            <person name="Attaway T."/>
            <person name="Bell S."/>
            <person name="Bernard K.E."/>
            <person name="Buhay C.J."/>
            <person name="Chandrabose M.N."/>
            <person name="Dao M."/>
            <person name="Davis C."/>
            <person name="Delehaunty K.D."/>
            <person name="Ding Y."/>
            <person name="Dinh H.H."/>
            <person name="Dugan-Rocha S."/>
            <person name="Fulton L.A."/>
            <person name="Gabisi R.A."/>
            <person name="Garner T.T."/>
            <person name="Godfrey J."/>
            <person name="Hawes A.C."/>
            <person name="Hernandez J."/>
            <person name="Hines S."/>
            <person name="Holder M."/>
            <person name="Hume J."/>
            <person name="Jhangiani S.N."/>
            <person name="Joshi V."/>
            <person name="Khan Z.M."/>
            <person name="Kirkness E.F."/>
            <person name="Cree A."/>
            <person name="Fowler R.G."/>
            <person name="Lee S."/>
            <person name="Lewis L.R."/>
            <person name="Li Z."/>
            <person name="Liu Y.-S."/>
            <person name="Moore S.M."/>
            <person name="Muzny D."/>
            <person name="Nazareth L.V."/>
            <person name="Ngo D.N."/>
            <person name="Okwuonu G.O."/>
            <person name="Pai G."/>
            <person name="Parker D."/>
            <person name="Paul H.A."/>
            <person name="Pfannkoch C."/>
            <person name="Pohl C.S."/>
            <person name="Rogers Y.-H.C."/>
            <person name="Ruiz S.J."/>
            <person name="Sabo A."/>
            <person name="Santibanez J."/>
            <person name="Schneider B.W."/>
            <person name="Smith S.M."/>
            <person name="Sodergren E."/>
            <person name="Svatek A.F."/>
            <person name="Utterback T.R."/>
            <person name="Vattathil S."/>
            <person name="Warren W."/>
            <person name="White C.S."/>
            <person name="Chinwalla A.T."/>
            <person name="Feng Y."/>
            <person name="Halpern A.L."/>
            <person name="Hillier L.W."/>
            <person name="Huang X."/>
            <person name="Minx P."/>
            <person name="Nelson J.O."/>
            <person name="Pepin K.H."/>
            <person name="Qin X."/>
            <person name="Sutton G.G."/>
            <person name="Venter E."/>
            <person name="Walenz B.P."/>
            <person name="Wallis J.W."/>
            <person name="Worley K.C."/>
            <person name="Yang S.-P."/>
            <person name="Jones S.M."/>
            <person name="Marra M.A."/>
            <person name="Rocchi M."/>
            <person name="Schein J.E."/>
            <person name="Baertsch R."/>
            <person name="Clarke L."/>
            <person name="Csuros M."/>
            <person name="Glasscock J."/>
            <person name="Harris R.A."/>
            <person name="Havlak P."/>
            <person name="Jackson A.R."/>
            <person name="Jiang H."/>
            <person name="Liu Y."/>
            <person name="Messina D.N."/>
            <person name="Shen Y."/>
            <person name="Song H.X.-Z."/>
            <person name="Wylie T."/>
            <person name="Zhang L."/>
            <person name="Birney E."/>
            <person name="Han K."/>
            <person name="Konkel M.K."/>
            <person name="Lee J."/>
            <person name="Smit A.F.A."/>
            <person name="Ullmer B."/>
            <person name="Wang H."/>
            <person name="Xing J."/>
            <person name="Burhans R."/>
            <person name="Cheng Z."/>
            <person name="Karro J.E."/>
            <person name="Ma J."/>
            <person name="Raney B."/>
            <person name="She X."/>
            <person name="Cox M.J."/>
            <person name="Demuth J.P."/>
            <person name="Dumas L.J."/>
            <person name="Han S.-G."/>
            <person name="Hopkins J."/>
            <person name="Karimpour-Fard A."/>
            <person name="Kim Y.H."/>
            <person name="Pollack J.R."/>
            <person name="Vinar T."/>
            <person name="Addo-Quaye C."/>
            <person name="Degenhardt J."/>
            <person name="Denby A."/>
            <person name="Hubisz M.J."/>
            <person name="Indap A."/>
            <person name="Kosiol C."/>
            <person name="Lahn B.T."/>
            <person name="Lawson H.A."/>
            <person name="Marklein A."/>
            <person name="Nielsen R."/>
            <person name="Vallender E.J."/>
            <person name="Clark A.G."/>
            <person name="Ferguson B."/>
            <person name="Hernandez R.D."/>
            <person name="Hirani K."/>
            <person name="Kehrer-Sawatzki H."/>
            <person name="Kolb J."/>
            <person name="Patil S."/>
            <person name="Pu L.-L."/>
            <person name="Ren Y."/>
            <person name="Smith D.G."/>
            <person name="Wheeler D.A."/>
            <person name="Schenck I."/>
            <person name="Ball E.V."/>
            <person name="Chen R."/>
            <person name="Cooper D.N."/>
            <person name="Giardine B."/>
            <person name="Hsu F."/>
            <person name="Kent W.J."/>
            <person name="Lesk A."/>
            <person name="Nelson D.L."/>
            <person name="O'brien W.E."/>
            <person name="Pruefer K."/>
            <person name="Stenson P.D."/>
            <person name="Wallace J.C."/>
            <person name="Ke H."/>
            <person name="Liu X.-M."/>
            <person name="Wang P."/>
            <person name="Xiang A.P."/>
            <person name="Yang F."/>
            <person name="Barber G.P."/>
            <person name="Haussler D."/>
            <person name="Karolchik D."/>
            <person name="Kern A.D."/>
            <person name="Kuhn R.M."/>
            <person name="Smith K.E."/>
            <person name="Zwieg A.S."/>
        </authorList>
    </citation>
    <scope>NUCLEOTIDE SEQUENCE [LARGE SCALE GENOMIC DNA]</scope>
    <source>
        <strain evidence="3">17573</strain>
    </source>
</reference>
<dbReference type="Pfam" id="PF15722">
    <property type="entry name" value="FAM153"/>
    <property type="match status" value="2"/>
</dbReference>
<dbReference type="Bgee" id="ENSMMUG00000062960">
    <property type="expression patterns" value="Expressed in testis and 21 other cell types or tissues"/>
</dbReference>
<organism evidence="2 3">
    <name type="scientific">Macaca mulatta</name>
    <name type="common">Rhesus macaque</name>
    <dbReference type="NCBI Taxonomy" id="9544"/>
    <lineage>
        <taxon>Eukaryota</taxon>
        <taxon>Metazoa</taxon>
        <taxon>Chordata</taxon>
        <taxon>Craniata</taxon>
        <taxon>Vertebrata</taxon>
        <taxon>Euteleostomi</taxon>
        <taxon>Mammalia</taxon>
        <taxon>Eutheria</taxon>
        <taxon>Euarchontoglires</taxon>
        <taxon>Primates</taxon>
        <taxon>Haplorrhini</taxon>
        <taxon>Catarrhini</taxon>
        <taxon>Cercopithecidae</taxon>
        <taxon>Cercopithecinae</taxon>
        <taxon>Macaca</taxon>
    </lineage>
</organism>
<dbReference type="Proteomes" id="UP000006718">
    <property type="component" value="Chromosome 6"/>
</dbReference>
<name>A0A5F7ZT66_MACMU</name>
<feature type="compositionally biased region" description="Acidic residues" evidence="1">
    <location>
        <begin position="120"/>
        <end position="129"/>
    </location>
</feature>
<protein>
    <submittedName>
        <fullName evidence="2">Uncharacterized protein</fullName>
    </submittedName>
</protein>
<dbReference type="PRINTS" id="PR02041">
    <property type="entry name" value="PROTEINF153"/>
</dbReference>
<feature type="compositionally biased region" description="Acidic residues" evidence="1">
    <location>
        <begin position="75"/>
        <end position="85"/>
    </location>
</feature>
<evidence type="ECO:0000313" key="3">
    <source>
        <dbReference type="Proteomes" id="UP000006718"/>
    </source>
</evidence>
<feature type="compositionally biased region" description="Basic and acidic residues" evidence="1">
    <location>
        <begin position="165"/>
        <end position="177"/>
    </location>
</feature>
<dbReference type="ExpressionAtlas" id="A0A5F7ZT66">
    <property type="expression patterns" value="baseline"/>
</dbReference>
<dbReference type="InParanoid" id="A0A5F7ZT66"/>
<dbReference type="PANTHER" id="PTHR40712">
    <property type="entry name" value="FAMILY WITH SEQUENCE SIMILARITY 153 MEMBER C-RELATED"/>
    <property type="match status" value="1"/>
</dbReference>
<dbReference type="PANTHER" id="PTHR40712:SF2">
    <property type="entry name" value="PROTEIN FAM153A-RELATED"/>
    <property type="match status" value="1"/>
</dbReference>
<dbReference type="AlphaFoldDB" id="A0A5F7ZT66"/>
<accession>A0A5F7ZT66</accession>
<dbReference type="InterPro" id="IPR023249">
    <property type="entry name" value="FAM153"/>
</dbReference>
<evidence type="ECO:0000256" key="1">
    <source>
        <dbReference type="SAM" id="MobiDB-lite"/>
    </source>
</evidence>
<feature type="compositionally biased region" description="Polar residues" evidence="1">
    <location>
        <begin position="144"/>
        <end position="153"/>
    </location>
</feature>
<sequence>MRVDPATLAKKRDEDLLCEHPLKILSEMLLGSFEKSIDVETEDPQEDLAADYLSEAPVERVLSVINAETFTETNGDLDDLQEDVPEQTSSEEASGVHMMRVDPATLAKIPPGHLQAWSSDSEDEEDPEDVERSSGVTEKELEDSTMTGSRQQMSASSSSAPAEEATEKTKVEEEVKTSKKTRKPRKKTWRNVLSRWDIFNIF</sequence>
<proteinExistence type="predicted"/>
<feature type="compositionally biased region" description="Low complexity" evidence="1">
    <location>
        <begin position="154"/>
        <end position="163"/>
    </location>
</feature>
<dbReference type="VEuPathDB" id="HostDB:ENSMMUG00000062960"/>
<dbReference type="GeneTree" id="ENSGT00940000166337"/>